<dbReference type="InterPro" id="IPR002933">
    <property type="entry name" value="Peptidase_M20"/>
</dbReference>
<dbReference type="Pfam" id="PF01546">
    <property type="entry name" value="Peptidase_M20"/>
    <property type="match status" value="1"/>
</dbReference>
<dbReference type="SUPFAM" id="SSF53187">
    <property type="entry name" value="Zn-dependent exopeptidases"/>
    <property type="match status" value="1"/>
</dbReference>
<comment type="caution">
    <text evidence="4">The sequence shown here is derived from an EMBL/GenBank/DDBJ whole genome shotgun (WGS) entry which is preliminary data.</text>
</comment>
<dbReference type="NCBIfam" id="TIGR01891">
    <property type="entry name" value="amidohydrolases"/>
    <property type="match status" value="1"/>
</dbReference>
<dbReference type="Gene3D" id="3.30.70.360">
    <property type="match status" value="1"/>
</dbReference>
<dbReference type="OrthoDB" id="6119954at2759"/>
<dbReference type="FunFam" id="3.30.70.360:FF:000004">
    <property type="entry name" value="Peptidase M20 domain-containing protein 2"/>
    <property type="match status" value="1"/>
</dbReference>
<dbReference type="InterPro" id="IPR011650">
    <property type="entry name" value="Peptidase_M20_dimer"/>
</dbReference>
<evidence type="ECO:0000259" key="3">
    <source>
        <dbReference type="Pfam" id="PF07687"/>
    </source>
</evidence>
<reference evidence="4" key="1">
    <citation type="submission" date="2022-12" db="EMBL/GenBank/DDBJ databases">
        <authorList>
            <person name="Petersen C."/>
        </authorList>
    </citation>
    <scope>NUCLEOTIDE SEQUENCE</scope>
    <source>
        <strain evidence="4">IBT 21472</strain>
    </source>
</reference>
<dbReference type="Proteomes" id="UP001147746">
    <property type="component" value="Unassembled WGS sequence"/>
</dbReference>
<dbReference type="Pfam" id="PF07687">
    <property type="entry name" value="M20_dimer"/>
    <property type="match status" value="1"/>
</dbReference>
<comment type="similarity">
    <text evidence="1 2">Belongs to the peptidase M20A family.</text>
</comment>
<dbReference type="Gene3D" id="3.40.630.10">
    <property type="entry name" value="Zn peptidases"/>
    <property type="match status" value="1"/>
</dbReference>
<dbReference type="CDD" id="cd05672">
    <property type="entry name" value="M20_ACY1L2-like"/>
    <property type="match status" value="1"/>
</dbReference>
<gene>
    <name evidence="4" type="ORF">N7476_010613</name>
</gene>
<evidence type="ECO:0000313" key="4">
    <source>
        <dbReference type="EMBL" id="KAJ5299056.1"/>
    </source>
</evidence>
<dbReference type="PIRSF" id="PIRSF037226">
    <property type="entry name" value="Amidohydrolase_ACY1L2_prd"/>
    <property type="match status" value="1"/>
</dbReference>
<keyword evidence="5" id="KW-1185">Reference proteome</keyword>
<dbReference type="InterPro" id="IPR036264">
    <property type="entry name" value="Bact_exopeptidase_dim_dom"/>
</dbReference>
<dbReference type="GO" id="GO:0016805">
    <property type="term" value="F:dipeptidase activity"/>
    <property type="evidence" value="ECO:0007669"/>
    <property type="project" value="InterPro"/>
</dbReference>
<evidence type="ECO:0000256" key="1">
    <source>
        <dbReference type="ARBA" id="ARBA00006247"/>
    </source>
</evidence>
<dbReference type="EMBL" id="JAPZBO010000010">
    <property type="protein sequence ID" value="KAJ5299056.1"/>
    <property type="molecule type" value="Genomic_DNA"/>
</dbReference>
<dbReference type="PANTHER" id="PTHR30575">
    <property type="entry name" value="PEPTIDASE M20"/>
    <property type="match status" value="1"/>
</dbReference>
<accession>A0A9W9PL42</accession>
<proteinExistence type="inferred from homology"/>
<protein>
    <recommendedName>
        <fullName evidence="2">Peptidase M20 domain-containing protein 2</fullName>
    </recommendedName>
</protein>
<evidence type="ECO:0000313" key="5">
    <source>
        <dbReference type="Proteomes" id="UP001147746"/>
    </source>
</evidence>
<dbReference type="InterPro" id="IPR052030">
    <property type="entry name" value="Peptidase_M20/M20A_hydrolases"/>
</dbReference>
<sequence>MQLGHSQQLFVQRVREALERHEAQLGDINQKIWSKPELAFKEHSAHDNICELFDNLSADGYQVKRQAYGVTTALEVSYTRGKGGRVVAFNAEYDALPGMGHACGHNLIATSSIAAFLATCEAMSALYSDDIGFTARLLGTPAEEGGGGKLHLIDAGAYKDVDACFMVHPFPVLSGAPNLLSSSSCTGQYLANDKVSVTFTGKPAHASAAPWEGVNALDAVVAAYVNISMLRQQILPTQKIHGVVLRGGERPNVIPASTTVEYYIRSKTVSTLKPLTDRVLRCFEAAATATGCTVEYEWEPSYKDMKDNHSICNSYSAVMNAMGHSTIVDAAGQQGGLSGGSTDMGNVSYEVPGFHGGFYIHTDGVNHTPQFTAGAGSEESFKRSLYSAAGMAVVACQVLADETFAAGVKSDFEKEK</sequence>
<dbReference type="InterPro" id="IPR017439">
    <property type="entry name" value="Amidohydrolase"/>
</dbReference>
<dbReference type="AlphaFoldDB" id="A0A9W9PL42"/>
<name>A0A9W9PL42_9EURO</name>
<dbReference type="InterPro" id="IPR017144">
    <property type="entry name" value="Xaa-Arg_dipeptidase"/>
</dbReference>
<feature type="domain" description="Peptidase M20 dimerisation" evidence="3">
    <location>
        <begin position="195"/>
        <end position="286"/>
    </location>
</feature>
<evidence type="ECO:0000256" key="2">
    <source>
        <dbReference type="PIRNR" id="PIRNR037226"/>
    </source>
</evidence>
<reference evidence="4" key="2">
    <citation type="journal article" date="2023" name="IMA Fungus">
        <title>Comparative genomic study of the Penicillium genus elucidates a diverse pangenome and 15 lateral gene transfer events.</title>
        <authorList>
            <person name="Petersen C."/>
            <person name="Sorensen T."/>
            <person name="Nielsen M.R."/>
            <person name="Sondergaard T.E."/>
            <person name="Sorensen J.L."/>
            <person name="Fitzpatrick D.A."/>
            <person name="Frisvad J.C."/>
            <person name="Nielsen K.L."/>
        </authorList>
    </citation>
    <scope>NUCLEOTIDE SEQUENCE</scope>
    <source>
        <strain evidence="4">IBT 21472</strain>
    </source>
</reference>
<organism evidence="4 5">
    <name type="scientific">Penicillium atrosanguineum</name>
    <dbReference type="NCBI Taxonomy" id="1132637"/>
    <lineage>
        <taxon>Eukaryota</taxon>
        <taxon>Fungi</taxon>
        <taxon>Dikarya</taxon>
        <taxon>Ascomycota</taxon>
        <taxon>Pezizomycotina</taxon>
        <taxon>Eurotiomycetes</taxon>
        <taxon>Eurotiomycetidae</taxon>
        <taxon>Eurotiales</taxon>
        <taxon>Aspergillaceae</taxon>
        <taxon>Penicillium</taxon>
    </lineage>
</organism>
<dbReference type="PANTHER" id="PTHR30575:SF0">
    <property type="entry name" value="XAA-ARG DIPEPTIDASE"/>
    <property type="match status" value="1"/>
</dbReference>
<dbReference type="SUPFAM" id="SSF55031">
    <property type="entry name" value="Bacterial exopeptidase dimerisation domain"/>
    <property type="match status" value="1"/>
</dbReference>